<keyword evidence="2" id="KW-1185">Reference proteome</keyword>
<dbReference type="Proteomes" id="UP000240883">
    <property type="component" value="Unassembled WGS sequence"/>
</dbReference>
<reference evidence="1 2" key="1">
    <citation type="journal article" date="2018" name="Front. Microbiol.">
        <title>Genome-Wide Analysis of Corynespora cassiicola Leaf Fall Disease Putative Effectors.</title>
        <authorList>
            <person name="Lopez D."/>
            <person name="Ribeiro S."/>
            <person name="Label P."/>
            <person name="Fumanal B."/>
            <person name="Venisse J.S."/>
            <person name="Kohler A."/>
            <person name="de Oliveira R.R."/>
            <person name="Labutti K."/>
            <person name="Lipzen A."/>
            <person name="Lail K."/>
            <person name="Bauer D."/>
            <person name="Ohm R.A."/>
            <person name="Barry K.W."/>
            <person name="Spatafora J."/>
            <person name="Grigoriev I.V."/>
            <person name="Martin F.M."/>
            <person name="Pujade-Renaud V."/>
        </authorList>
    </citation>
    <scope>NUCLEOTIDE SEQUENCE [LARGE SCALE GENOMIC DNA]</scope>
    <source>
        <strain evidence="1 2">Philippines</strain>
    </source>
</reference>
<dbReference type="AlphaFoldDB" id="A0A2T2NDQ4"/>
<protein>
    <submittedName>
        <fullName evidence="1">Uncharacterized protein</fullName>
    </submittedName>
</protein>
<proteinExistence type="predicted"/>
<evidence type="ECO:0000313" key="2">
    <source>
        <dbReference type="Proteomes" id="UP000240883"/>
    </source>
</evidence>
<dbReference type="EMBL" id="KZ678139">
    <property type="protein sequence ID" value="PSN63571.1"/>
    <property type="molecule type" value="Genomic_DNA"/>
</dbReference>
<name>A0A2T2NDQ4_CORCC</name>
<organism evidence="1 2">
    <name type="scientific">Corynespora cassiicola Philippines</name>
    <dbReference type="NCBI Taxonomy" id="1448308"/>
    <lineage>
        <taxon>Eukaryota</taxon>
        <taxon>Fungi</taxon>
        <taxon>Dikarya</taxon>
        <taxon>Ascomycota</taxon>
        <taxon>Pezizomycotina</taxon>
        <taxon>Dothideomycetes</taxon>
        <taxon>Pleosporomycetidae</taxon>
        <taxon>Pleosporales</taxon>
        <taxon>Corynesporascaceae</taxon>
        <taxon>Corynespora</taxon>
    </lineage>
</organism>
<sequence>MAFLKYPLFYFNFLTPILLQHNTLQLFDQLHINMRFLAFLTFIGGIFAAATPNVDIAAREPEPAKPAQDKCGYVRFKGIASSLDIWKNDRCLDLFDIVDTVNIDNDNGHDCEGNPSWSGGYWPHEQKIPDSASFYCLP</sequence>
<accession>A0A2T2NDQ4</accession>
<evidence type="ECO:0000313" key="1">
    <source>
        <dbReference type="EMBL" id="PSN63571.1"/>
    </source>
</evidence>
<gene>
    <name evidence="1" type="ORF">BS50DRAFT_636961</name>
</gene>